<dbReference type="SUPFAM" id="SSF53850">
    <property type="entry name" value="Periplasmic binding protein-like II"/>
    <property type="match status" value="1"/>
</dbReference>
<keyword evidence="6" id="KW-1185">Reference proteome</keyword>
<feature type="chain" id="PRO_5022165751" evidence="2">
    <location>
        <begin position="24"/>
        <end position="276"/>
    </location>
</feature>
<dbReference type="Gene3D" id="3.40.190.10">
    <property type="entry name" value="Periplasmic binding protein-like II"/>
    <property type="match status" value="2"/>
</dbReference>
<evidence type="ECO:0000256" key="2">
    <source>
        <dbReference type="SAM" id="SignalP"/>
    </source>
</evidence>
<feature type="domain" description="Solute-binding protein family 3/N-terminal" evidence="3">
    <location>
        <begin position="44"/>
        <end position="270"/>
    </location>
</feature>
<evidence type="ECO:0000313" key="5">
    <source>
        <dbReference type="EMBL" id="TWI77273.1"/>
    </source>
</evidence>
<dbReference type="PANTHER" id="PTHR35936">
    <property type="entry name" value="MEMBRANE-BOUND LYTIC MUREIN TRANSGLYCOSYLASE F"/>
    <property type="match status" value="1"/>
</dbReference>
<keyword evidence="1 2" id="KW-0732">Signal</keyword>
<evidence type="ECO:0000313" key="6">
    <source>
        <dbReference type="Proteomes" id="UP000318307"/>
    </source>
</evidence>
<dbReference type="PANTHER" id="PTHR35936:SF38">
    <property type="entry name" value="GLUTAMINE-BINDING PERIPLASMIC PROTEIN"/>
    <property type="match status" value="1"/>
</dbReference>
<dbReference type="OrthoDB" id="6192933at2"/>
<dbReference type="SMART" id="SM00062">
    <property type="entry name" value="PBPb"/>
    <property type="match status" value="1"/>
</dbReference>
<dbReference type="AlphaFoldDB" id="A0A562S7X3"/>
<dbReference type="Pfam" id="PF00497">
    <property type="entry name" value="SBP_bac_3"/>
    <property type="match status" value="1"/>
</dbReference>
<dbReference type="GO" id="GO:0016020">
    <property type="term" value="C:membrane"/>
    <property type="evidence" value="ECO:0007669"/>
    <property type="project" value="InterPro"/>
</dbReference>
<proteinExistence type="predicted"/>
<gene>
    <name evidence="5" type="ORF">LZ24_00073</name>
</gene>
<protein>
    <submittedName>
        <fullName evidence="5">Amino acid ABC transporter substrate-binding protein (PAAT family)</fullName>
    </submittedName>
</protein>
<feature type="signal peptide" evidence="2">
    <location>
        <begin position="1"/>
        <end position="23"/>
    </location>
</feature>
<evidence type="ECO:0000259" key="4">
    <source>
        <dbReference type="SMART" id="SM00079"/>
    </source>
</evidence>
<dbReference type="InterPro" id="IPR001320">
    <property type="entry name" value="Iontro_rcpt_C"/>
</dbReference>
<dbReference type="GO" id="GO:0015276">
    <property type="term" value="F:ligand-gated monoatomic ion channel activity"/>
    <property type="evidence" value="ECO:0007669"/>
    <property type="project" value="InterPro"/>
</dbReference>
<dbReference type="CDD" id="cd13629">
    <property type="entry name" value="PBP2_Dsm1740"/>
    <property type="match status" value="1"/>
</dbReference>
<dbReference type="EMBL" id="VLLC01000001">
    <property type="protein sequence ID" value="TWI77273.1"/>
    <property type="molecule type" value="Genomic_DNA"/>
</dbReference>
<reference evidence="5 6" key="1">
    <citation type="submission" date="2019-07" db="EMBL/GenBank/DDBJ databases">
        <title>Genome sequencing of 100 strains of the haloalkaliphilic chemolithoautotrophic sulfur-oxidizing bacterium Thioalkalivibrio.</title>
        <authorList>
            <person name="Muyzer G."/>
        </authorList>
    </citation>
    <scope>NUCLEOTIDE SEQUENCE [LARGE SCALE GENOMIC DNA]</scope>
    <source>
        <strain evidence="5 6">ASO4-4</strain>
    </source>
</reference>
<feature type="domain" description="Ionotropic glutamate receptor C-terminal" evidence="4">
    <location>
        <begin position="44"/>
        <end position="269"/>
    </location>
</feature>
<dbReference type="RefSeq" id="WP_144681156.1">
    <property type="nucleotide sequence ID" value="NZ_VLLC01000001.1"/>
</dbReference>
<name>A0A562S7X3_9BACT</name>
<dbReference type="InterPro" id="IPR001638">
    <property type="entry name" value="Solute-binding_3/MltF_N"/>
</dbReference>
<dbReference type="SMART" id="SM00079">
    <property type="entry name" value="PBPe"/>
    <property type="match status" value="1"/>
</dbReference>
<evidence type="ECO:0000256" key="1">
    <source>
        <dbReference type="ARBA" id="ARBA00022729"/>
    </source>
</evidence>
<organism evidence="5 6">
    <name type="scientific">Desulfobotulus alkaliphilus</name>
    <dbReference type="NCBI Taxonomy" id="622671"/>
    <lineage>
        <taxon>Bacteria</taxon>
        <taxon>Pseudomonadati</taxon>
        <taxon>Thermodesulfobacteriota</taxon>
        <taxon>Desulfobacteria</taxon>
        <taxon>Desulfobacterales</taxon>
        <taxon>Desulfobacteraceae</taxon>
        <taxon>Desulfobotulus</taxon>
    </lineage>
</organism>
<sequence length="276" mass="31011">MKTICRKFFLPAMVLFFAALPLACTEKAQTTHESAIDRIVSNGVLRIGMDPGYMPFEMKDRQGDLIGFDVDLAYLLGDAMGVRIEFVPPSGSFASLMDDLYANRFDMILSGMTITPERNLRVMFSDPYITVGQAVLANIKHKGTVRHAENLNSTTYLITYLEGTTGAATVNNLLPRARRVSVASQEEGIAMVRDGRADAFVYDLPAFATLMAKEGKESFLFLDQPLSFEPLGIGVRFTDFQLHNLLNNFIRQIQADGTYDTLYDRWFLQTGWFQRL</sequence>
<evidence type="ECO:0000259" key="3">
    <source>
        <dbReference type="SMART" id="SM00062"/>
    </source>
</evidence>
<comment type="caution">
    <text evidence="5">The sequence shown here is derived from an EMBL/GenBank/DDBJ whole genome shotgun (WGS) entry which is preliminary data.</text>
</comment>
<dbReference type="Proteomes" id="UP000318307">
    <property type="component" value="Unassembled WGS sequence"/>
</dbReference>
<accession>A0A562S7X3</accession>